<dbReference type="Gene3D" id="2.30.30.100">
    <property type="match status" value="1"/>
</dbReference>
<evidence type="ECO:0000313" key="2">
    <source>
        <dbReference type="EMBL" id="EMA29986.1"/>
    </source>
</evidence>
<dbReference type="EMBL" id="AOLY01000037">
    <property type="protein sequence ID" value="EMA29986.1"/>
    <property type="molecule type" value="Genomic_DNA"/>
</dbReference>
<reference evidence="2 3" key="1">
    <citation type="journal article" date="2014" name="PLoS Genet.">
        <title>Phylogenetically driven sequencing of extremely halophilic archaea reveals strategies for static and dynamic osmo-response.</title>
        <authorList>
            <person name="Becker E.A."/>
            <person name="Seitzer P.M."/>
            <person name="Tritt A."/>
            <person name="Larsen D."/>
            <person name="Krusor M."/>
            <person name="Yao A.I."/>
            <person name="Wu D."/>
            <person name="Madern D."/>
            <person name="Eisen J.A."/>
            <person name="Darling A.E."/>
            <person name="Facciotti M.T."/>
        </authorList>
    </citation>
    <scope>NUCLEOTIDE SEQUENCE [LARGE SCALE GENOMIC DNA]</scope>
    <source>
        <strain evidence="3">ATCC 49778 / DSM 6131 / JCM 7785 / NBRC 101032 / NCIMB 13157 / TR-1</strain>
    </source>
</reference>
<dbReference type="RefSeq" id="WP_004593614.1">
    <property type="nucleotide sequence ID" value="NZ_AOLY01000037.1"/>
</dbReference>
<evidence type="ECO:0000313" key="3">
    <source>
        <dbReference type="Proteomes" id="UP000011524"/>
    </source>
</evidence>
<dbReference type="eggNOG" id="arCOG01940">
    <property type="taxonomic scope" value="Archaea"/>
</dbReference>
<comment type="caution">
    <text evidence="2">The sequence shown here is derived from an EMBL/GenBank/DDBJ whole genome shotgun (WGS) entry which is preliminary data.</text>
</comment>
<name>M0L8U5_HALJT</name>
<dbReference type="Proteomes" id="UP000011524">
    <property type="component" value="Unassembled WGS sequence"/>
</dbReference>
<dbReference type="InterPro" id="IPR003142">
    <property type="entry name" value="BPL_C"/>
</dbReference>
<sequence>MDVQFPGALVIETESGTEVVSAGDCEHLRPVTE</sequence>
<dbReference type="AlphaFoldDB" id="M0L8U5"/>
<keyword evidence="3" id="KW-1185">Reference proteome</keyword>
<dbReference type="STRING" id="1227453.C444_14352"/>
<gene>
    <name evidence="2" type="ORF">C444_14352</name>
</gene>
<dbReference type="GO" id="GO:0016874">
    <property type="term" value="F:ligase activity"/>
    <property type="evidence" value="ECO:0007669"/>
    <property type="project" value="UniProtKB-KW"/>
</dbReference>
<proteinExistence type="predicted"/>
<organism evidence="2 3">
    <name type="scientific">Haloarcula japonica (strain ATCC 49778 / DSM 6131 / JCM 7785 / NBRC 101032 / NCIMB 13157 / TR-1)</name>
    <dbReference type="NCBI Taxonomy" id="1227453"/>
    <lineage>
        <taxon>Archaea</taxon>
        <taxon>Methanobacteriati</taxon>
        <taxon>Methanobacteriota</taxon>
        <taxon>Stenosarchaea group</taxon>
        <taxon>Halobacteria</taxon>
        <taxon>Halobacteriales</taxon>
        <taxon>Haloarculaceae</taxon>
        <taxon>Haloarcula</taxon>
    </lineage>
</organism>
<dbReference type="Pfam" id="PF02237">
    <property type="entry name" value="BPL_C"/>
    <property type="match status" value="1"/>
</dbReference>
<evidence type="ECO:0000259" key="1">
    <source>
        <dbReference type="Pfam" id="PF02237"/>
    </source>
</evidence>
<keyword evidence="2" id="KW-0436">Ligase</keyword>
<accession>M0L8U5</accession>
<feature type="domain" description="Biotin protein ligase C-terminal" evidence="1">
    <location>
        <begin position="7"/>
        <end position="27"/>
    </location>
</feature>
<protein>
    <submittedName>
        <fullName evidence="2">Biotin-[acetyl-CoA-carboxylase] ligase</fullName>
    </submittedName>
</protein>